<dbReference type="PANTHER" id="PTHR36973">
    <property type="entry name" value="SLL1456 PROTEIN-RELATED"/>
    <property type="match status" value="1"/>
</dbReference>
<dbReference type="InterPro" id="IPR053188">
    <property type="entry name" value="FkbM_Methyltransferase"/>
</dbReference>
<dbReference type="Pfam" id="PF05050">
    <property type="entry name" value="Methyltransf_21"/>
    <property type="match status" value="1"/>
</dbReference>
<dbReference type="InterPro" id="IPR029063">
    <property type="entry name" value="SAM-dependent_MTases_sf"/>
</dbReference>
<dbReference type="GO" id="GO:0008171">
    <property type="term" value="F:O-methyltransferase activity"/>
    <property type="evidence" value="ECO:0007669"/>
    <property type="project" value="TreeGrafter"/>
</dbReference>
<dbReference type="InterPro" id="IPR006342">
    <property type="entry name" value="FkbM_mtfrase"/>
</dbReference>
<evidence type="ECO:0000313" key="3">
    <source>
        <dbReference type="Proteomes" id="UP000053669"/>
    </source>
</evidence>
<dbReference type="EMBL" id="LMWU01000057">
    <property type="protein sequence ID" value="KUN58460.1"/>
    <property type="molecule type" value="Genomic_DNA"/>
</dbReference>
<dbReference type="RefSeq" id="WP_059210813.1">
    <property type="nucleotide sequence ID" value="NZ_KQ948675.1"/>
</dbReference>
<dbReference type="STRING" id="58343.AQJ46_43100"/>
<comment type="caution">
    <text evidence="2">The sequence shown here is derived from an EMBL/GenBank/DDBJ whole genome shotgun (WGS) entry which is preliminary data.</text>
</comment>
<protein>
    <submittedName>
        <fullName evidence="2">Methyltransferase FkbM</fullName>
    </submittedName>
</protein>
<accession>A0A101RMN4</accession>
<gene>
    <name evidence="2" type="ORF">AQJ46_43100</name>
</gene>
<feature type="domain" description="Methyltransferase FkbM" evidence="1">
    <location>
        <begin position="34"/>
        <end position="209"/>
    </location>
</feature>
<dbReference type="GO" id="GO:0032259">
    <property type="term" value="P:methylation"/>
    <property type="evidence" value="ECO:0007669"/>
    <property type="project" value="UniProtKB-KW"/>
</dbReference>
<dbReference type="Proteomes" id="UP000053669">
    <property type="component" value="Unassembled WGS sequence"/>
</dbReference>
<evidence type="ECO:0000259" key="1">
    <source>
        <dbReference type="Pfam" id="PF05050"/>
    </source>
</evidence>
<dbReference type="AlphaFoldDB" id="A0A101RMN4"/>
<keyword evidence="2" id="KW-0808">Transferase</keyword>
<dbReference type="PANTHER" id="PTHR36973:SF4">
    <property type="entry name" value="NODULATION PROTEIN"/>
    <property type="match status" value="1"/>
</dbReference>
<name>A0A101RMN4_9ACTN</name>
<keyword evidence="2" id="KW-0489">Methyltransferase</keyword>
<dbReference type="NCBIfam" id="TIGR01444">
    <property type="entry name" value="fkbM_fam"/>
    <property type="match status" value="1"/>
</dbReference>
<organism evidence="2 3">
    <name type="scientific">Streptomyces canus</name>
    <dbReference type="NCBI Taxonomy" id="58343"/>
    <lineage>
        <taxon>Bacteria</taxon>
        <taxon>Bacillati</taxon>
        <taxon>Actinomycetota</taxon>
        <taxon>Actinomycetes</taxon>
        <taxon>Kitasatosporales</taxon>
        <taxon>Streptomycetaceae</taxon>
        <taxon>Streptomyces</taxon>
        <taxon>Streptomyces aurantiacus group</taxon>
    </lineage>
</organism>
<sequence length="241" mass="26872">MATALHWASEQWPFVEEEVAGLRALVRPGAVCLDIGAEYGLYTWSLSALTGPTGQVHSVEPLHGPARWLSSVATLLDCGNVTVHRTALGERTQSGTMSLPRRRLLPVHGRAYLTEGTSGPGPNVEFRTSRPVPTPVQTVDNLCRQHALARVDFIKADVEGAEAAVLFGARNTLLRHRPSLLLEIEERHLAKYDTEPAELVRRLTDLDYDMYRWQARSWVRTPHVSADCRNYLFSARPLSQI</sequence>
<dbReference type="Gene3D" id="3.40.50.150">
    <property type="entry name" value="Vaccinia Virus protein VP39"/>
    <property type="match status" value="1"/>
</dbReference>
<proteinExistence type="predicted"/>
<reference evidence="2 3" key="1">
    <citation type="submission" date="2015-10" db="EMBL/GenBank/DDBJ databases">
        <title>Draft genome sequence of Streptomyces canus DSM 40017, type strain for the species Streptomyces canus.</title>
        <authorList>
            <person name="Ruckert C."/>
            <person name="Winkler A."/>
            <person name="Kalinowski J."/>
            <person name="Kampfer P."/>
            <person name="Glaeser S."/>
        </authorList>
    </citation>
    <scope>NUCLEOTIDE SEQUENCE [LARGE SCALE GENOMIC DNA]</scope>
    <source>
        <strain evidence="2 3">DSM 40017</strain>
    </source>
</reference>
<dbReference type="SUPFAM" id="SSF53335">
    <property type="entry name" value="S-adenosyl-L-methionine-dependent methyltransferases"/>
    <property type="match status" value="1"/>
</dbReference>
<evidence type="ECO:0000313" key="2">
    <source>
        <dbReference type="EMBL" id="KUN58460.1"/>
    </source>
</evidence>